<dbReference type="Pfam" id="PF02738">
    <property type="entry name" value="MoCoBD_1"/>
    <property type="match status" value="1"/>
</dbReference>
<sequence>MFESHIAVGKSLERIDGVEKVTGSAKYATDIRLENMLHAKLIRSPHAHAKVKRIDTSSAEKLPGVRAVATILEVPKVIEYWFSLRTEKKKKQMFLRDNVVRFMGDPVLAIAADDQQTVDKALSLVKVEYEPLPAIYDPFMAMEETDVKIHSRGNIAFKVNKDYGDIQEGLKKADIIIENTYRTSKQKHAALEPFGTCVALYQSNGKLTVYSSTQLPHWSRHYLAGALDLPLNRVRVIKPHTGGSFGGRCGLIHGLEVMCSWLSRQTGRPVRMSFTREEDFIGTETRHPMTIRMKTGATRDGILTATDVDIVSDVGGYGTHYIGVIADCLSTGVGLYKTPNYSFSARAVFTNKSPCGALRGYGNPQMNFAQESQMDIIAEKLRMDPLELRLKNYRELGEIDPVLNEKILSNGLRECLEKGAELSGWEKKRHQWKRYQRSVKATRNRGIGLSIMLHGTGAGKALPDPASATVMINADGSVNLITAAADEGQGNRTVLAQIASETLGIEFEKISVSETDTETTPIDCGTHGSRQAYSGGLAVQAAATEARNQIFAYAVKELGAAEDQLRIKDGVIFEINNPDNKILISDLMRKTQIEDMNVCEQVIGSAAGVAPAMPGYYGAVFAEVEVDTETGEVKVLKLTNAFDVGRAINPDLVKGQIIGGGVMGIGFALTEGLLIEDGRILNSNFSDYRLLRACDVPEIVPIIVESDEPTGPFGAKGIGEGCMVNVASAISNAIYHATGVRLTDLCMTPEAILKGLEER</sequence>
<dbReference type="AlphaFoldDB" id="A0A8J6MX89"/>
<dbReference type="SUPFAM" id="SSF54665">
    <property type="entry name" value="CO dehydrogenase molybdoprotein N-domain-like"/>
    <property type="match status" value="1"/>
</dbReference>
<dbReference type="GO" id="GO:0005506">
    <property type="term" value="F:iron ion binding"/>
    <property type="evidence" value="ECO:0007669"/>
    <property type="project" value="InterPro"/>
</dbReference>
<dbReference type="Pfam" id="PF01315">
    <property type="entry name" value="Ald_Xan_dh_C"/>
    <property type="match status" value="1"/>
</dbReference>
<dbReference type="InterPro" id="IPR016208">
    <property type="entry name" value="Ald_Oxase/xanthine_DH-like"/>
</dbReference>
<dbReference type="EMBL" id="JACNJD010000133">
    <property type="protein sequence ID" value="MBC8176415.1"/>
    <property type="molecule type" value="Genomic_DNA"/>
</dbReference>
<dbReference type="InterPro" id="IPR000674">
    <property type="entry name" value="Ald_Oxase/Xan_DH_a/b"/>
</dbReference>
<dbReference type="InterPro" id="IPR037165">
    <property type="entry name" value="AldOxase/xan_DH_Mopterin-bd_sf"/>
</dbReference>
<proteinExistence type="predicted"/>
<reference evidence="2 3" key="1">
    <citation type="submission" date="2020-08" db="EMBL/GenBank/DDBJ databases">
        <title>Bridging the membrane lipid divide: bacteria of the FCB group superphylum have the potential to synthesize archaeal ether lipids.</title>
        <authorList>
            <person name="Villanueva L."/>
            <person name="Von Meijenfeldt F.A.B."/>
            <person name="Westbye A.B."/>
            <person name="Yadav S."/>
            <person name="Hopmans E.C."/>
            <person name="Dutilh B.E."/>
            <person name="Sinninghe Damste J.S."/>
        </authorList>
    </citation>
    <scope>NUCLEOTIDE SEQUENCE [LARGE SCALE GENOMIC DNA]</scope>
    <source>
        <strain evidence="2">NIOZ-UU27</strain>
    </source>
</reference>
<dbReference type="InterPro" id="IPR008274">
    <property type="entry name" value="AldOxase/xan_DH_MoCoBD1"/>
</dbReference>
<dbReference type="InterPro" id="IPR036856">
    <property type="entry name" value="Ald_Oxase/Xan_DH_a/b_sf"/>
</dbReference>
<comment type="caution">
    <text evidence="2">The sequence shown here is derived from an EMBL/GenBank/DDBJ whole genome shotgun (WGS) entry which is preliminary data.</text>
</comment>
<dbReference type="SUPFAM" id="SSF56003">
    <property type="entry name" value="Molybdenum cofactor-binding domain"/>
    <property type="match status" value="1"/>
</dbReference>
<dbReference type="SMART" id="SM01008">
    <property type="entry name" value="Ald_Xan_dh_C"/>
    <property type="match status" value="1"/>
</dbReference>
<protein>
    <submittedName>
        <fullName evidence="2">Xanthine dehydrogenase family protein molybdopterin-binding subunit</fullName>
    </submittedName>
</protein>
<organism evidence="2 3">
    <name type="scientific">Candidatus Desulfacyla euxinica</name>
    <dbReference type="NCBI Taxonomy" id="2841693"/>
    <lineage>
        <taxon>Bacteria</taxon>
        <taxon>Deltaproteobacteria</taxon>
        <taxon>Candidatus Desulfacyla</taxon>
    </lineage>
</organism>
<dbReference type="InterPro" id="IPR046867">
    <property type="entry name" value="AldOxase/xan_DH_MoCoBD2"/>
</dbReference>
<name>A0A8J6MX89_9DELT</name>
<dbReference type="Pfam" id="PF20256">
    <property type="entry name" value="MoCoBD_2"/>
    <property type="match status" value="1"/>
</dbReference>
<evidence type="ECO:0000259" key="1">
    <source>
        <dbReference type="SMART" id="SM01008"/>
    </source>
</evidence>
<dbReference type="PANTHER" id="PTHR11908:SF157">
    <property type="entry name" value="XANTHINE DEHYDROGENASE SUBUNIT D-RELATED"/>
    <property type="match status" value="1"/>
</dbReference>
<evidence type="ECO:0000313" key="3">
    <source>
        <dbReference type="Proteomes" id="UP000650524"/>
    </source>
</evidence>
<evidence type="ECO:0000313" key="2">
    <source>
        <dbReference type="EMBL" id="MBC8176415.1"/>
    </source>
</evidence>
<dbReference type="GO" id="GO:0016491">
    <property type="term" value="F:oxidoreductase activity"/>
    <property type="evidence" value="ECO:0007669"/>
    <property type="project" value="InterPro"/>
</dbReference>
<dbReference type="Gene3D" id="3.30.365.10">
    <property type="entry name" value="Aldehyde oxidase/xanthine dehydrogenase, molybdopterin binding domain"/>
    <property type="match status" value="4"/>
</dbReference>
<gene>
    <name evidence="2" type="ORF">H8E19_03345</name>
</gene>
<dbReference type="Proteomes" id="UP000650524">
    <property type="component" value="Unassembled WGS sequence"/>
</dbReference>
<dbReference type="Gene3D" id="3.90.1170.50">
    <property type="entry name" value="Aldehyde oxidase/xanthine dehydrogenase, a/b hammerhead"/>
    <property type="match status" value="1"/>
</dbReference>
<accession>A0A8J6MX89</accession>
<dbReference type="PANTHER" id="PTHR11908">
    <property type="entry name" value="XANTHINE DEHYDROGENASE"/>
    <property type="match status" value="1"/>
</dbReference>
<feature type="domain" description="Aldehyde oxidase/xanthine dehydrogenase a/b hammerhead" evidence="1">
    <location>
        <begin position="22"/>
        <end position="133"/>
    </location>
</feature>